<dbReference type="PRINTS" id="PR00169">
    <property type="entry name" value="KCHANNEL"/>
</dbReference>
<evidence type="ECO:0000256" key="3">
    <source>
        <dbReference type="ARBA" id="ARBA00022692"/>
    </source>
</evidence>
<dbReference type="AlphaFoldDB" id="A0A7Y9YBT8"/>
<dbReference type="Gene3D" id="1.10.287.70">
    <property type="match status" value="1"/>
</dbReference>
<name>A0A7Y9YBT8_9ACTN</name>
<evidence type="ECO:0000256" key="2">
    <source>
        <dbReference type="ARBA" id="ARBA00022448"/>
    </source>
</evidence>
<keyword evidence="5" id="KW-0406">Ion transport</keyword>
<dbReference type="InterPro" id="IPR028325">
    <property type="entry name" value="VG_K_chnl"/>
</dbReference>
<feature type="domain" description="Potassium channel" evidence="10">
    <location>
        <begin position="133"/>
        <end position="200"/>
    </location>
</feature>
<evidence type="ECO:0000313" key="12">
    <source>
        <dbReference type="Proteomes" id="UP000537326"/>
    </source>
</evidence>
<sequence>MRTPTSSTWERWTRWPLAAAALVFLVAYSLPILDPGMPGRWKALCATVVGVLWLVFIVDFVVRLVAADHRFRWAWRHAFDAAVLLLPALRPLQLVLLVKVLNRSASEGLRGRVGLYVGFGSGIVAYVAALAALQAERYAEGASITSFGDAMWWALTTMTTVGYGDTYPVTTGGRVVGALLMITGVALLGVVTATLASWLVERVTDADDAEDERRSAAEREELRAEIAALRAQVELLVERSTPRT</sequence>
<evidence type="ECO:0000256" key="7">
    <source>
        <dbReference type="ARBA" id="ARBA00023303"/>
    </source>
</evidence>
<keyword evidence="3 9" id="KW-0812">Transmembrane</keyword>
<keyword evidence="6 9" id="KW-0472">Membrane</keyword>
<evidence type="ECO:0000259" key="10">
    <source>
        <dbReference type="Pfam" id="PF07885"/>
    </source>
</evidence>
<feature type="transmembrane region" description="Helical" evidence="9">
    <location>
        <begin position="175"/>
        <end position="200"/>
    </location>
</feature>
<dbReference type="Pfam" id="PF07885">
    <property type="entry name" value="Ion_trans_2"/>
    <property type="match status" value="1"/>
</dbReference>
<dbReference type="PANTHER" id="PTHR11537:SF254">
    <property type="entry name" value="POTASSIUM VOLTAGE-GATED CHANNEL PROTEIN SHAB"/>
    <property type="match status" value="1"/>
</dbReference>
<evidence type="ECO:0000256" key="1">
    <source>
        <dbReference type="ARBA" id="ARBA00004141"/>
    </source>
</evidence>
<keyword evidence="4 9" id="KW-1133">Transmembrane helix</keyword>
<dbReference type="PANTHER" id="PTHR11537">
    <property type="entry name" value="VOLTAGE-GATED POTASSIUM CHANNEL"/>
    <property type="match status" value="1"/>
</dbReference>
<dbReference type="GO" id="GO:0001508">
    <property type="term" value="P:action potential"/>
    <property type="evidence" value="ECO:0007669"/>
    <property type="project" value="TreeGrafter"/>
</dbReference>
<gene>
    <name evidence="11" type="ORF">BKA05_000836</name>
</gene>
<evidence type="ECO:0000256" key="9">
    <source>
        <dbReference type="SAM" id="Phobius"/>
    </source>
</evidence>
<dbReference type="RefSeq" id="WP_218842270.1">
    <property type="nucleotide sequence ID" value="NZ_BAAAPP010000012.1"/>
</dbReference>
<keyword evidence="8" id="KW-0175">Coiled coil</keyword>
<organism evidence="11 12">
    <name type="scientific">Nocardioides marinus</name>
    <dbReference type="NCBI Taxonomy" id="374514"/>
    <lineage>
        <taxon>Bacteria</taxon>
        <taxon>Bacillati</taxon>
        <taxon>Actinomycetota</taxon>
        <taxon>Actinomycetes</taxon>
        <taxon>Propionibacteriales</taxon>
        <taxon>Nocardioidaceae</taxon>
        <taxon>Nocardioides</taxon>
    </lineage>
</organism>
<evidence type="ECO:0000256" key="5">
    <source>
        <dbReference type="ARBA" id="ARBA00023065"/>
    </source>
</evidence>
<dbReference type="GO" id="GO:0008076">
    <property type="term" value="C:voltage-gated potassium channel complex"/>
    <property type="evidence" value="ECO:0007669"/>
    <property type="project" value="InterPro"/>
</dbReference>
<dbReference type="Proteomes" id="UP000537326">
    <property type="component" value="Unassembled WGS sequence"/>
</dbReference>
<comment type="subcellular location">
    <subcellularLocation>
        <location evidence="1">Membrane</location>
        <topology evidence="1">Multi-pass membrane protein</topology>
    </subcellularLocation>
</comment>
<feature type="transmembrane region" description="Helical" evidence="9">
    <location>
        <begin position="43"/>
        <end position="66"/>
    </location>
</feature>
<dbReference type="SUPFAM" id="SSF81324">
    <property type="entry name" value="Voltage-gated potassium channels"/>
    <property type="match status" value="1"/>
</dbReference>
<dbReference type="EMBL" id="JACBZI010000001">
    <property type="protein sequence ID" value="NYI09321.1"/>
    <property type="molecule type" value="Genomic_DNA"/>
</dbReference>
<dbReference type="InterPro" id="IPR013099">
    <property type="entry name" value="K_chnl_dom"/>
</dbReference>
<evidence type="ECO:0000313" key="11">
    <source>
        <dbReference type="EMBL" id="NYI09321.1"/>
    </source>
</evidence>
<accession>A0A7Y9YBT8</accession>
<keyword evidence="12" id="KW-1185">Reference proteome</keyword>
<dbReference type="GO" id="GO:0005249">
    <property type="term" value="F:voltage-gated potassium channel activity"/>
    <property type="evidence" value="ECO:0007669"/>
    <property type="project" value="InterPro"/>
</dbReference>
<evidence type="ECO:0000256" key="4">
    <source>
        <dbReference type="ARBA" id="ARBA00022989"/>
    </source>
</evidence>
<feature type="transmembrane region" description="Helical" evidence="9">
    <location>
        <begin position="12"/>
        <end position="31"/>
    </location>
</feature>
<reference evidence="11 12" key="1">
    <citation type="submission" date="2020-07" db="EMBL/GenBank/DDBJ databases">
        <title>Sequencing the genomes of 1000 actinobacteria strains.</title>
        <authorList>
            <person name="Klenk H.-P."/>
        </authorList>
    </citation>
    <scope>NUCLEOTIDE SEQUENCE [LARGE SCALE GENOMIC DNA]</scope>
    <source>
        <strain evidence="11 12">DSM 18248</strain>
    </source>
</reference>
<evidence type="ECO:0000256" key="8">
    <source>
        <dbReference type="SAM" id="Coils"/>
    </source>
</evidence>
<proteinExistence type="predicted"/>
<protein>
    <submittedName>
        <fullName evidence="11">Voltage-gated potassium channel</fullName>
    </submittedName>
</protein>
<feature type="coiled-coil region" evidence="8">
    <location>
        <begin position="212"/>
        <end position="239"/>
    </location>
</feature>
<keyword evidence="2" id="KW-0813">Transport</keyword>
<feature type="transmembrane region" description="Helical" evidence="9">
    <location>
        <begin position="113"/>
        <end position="133"/>
    </location>
</feature>
<evidence type="ECO:0000256" key="6">
    <source>
        <dbReference type="ARBA" id="ARBA00023136"/>
    </source>
</evidence>
<comment type="caution">
    <text evidence="11">The sequence shown here is derived from an EMBL/GenBank/DDBJ whole genome shotgun (WGS) entry which is preliminary data.</text>
</comment>
<dbReference type="Gene3D" id="1.20.5.110">
    <property type="match status" value="1"/>
</dbReference>
<keyword evidence="7 11" id="KW-0407">Ion channel</keyword>